<feature type="transmembrane region" description="Helical" evidence="1">
    <location>
        <begin position="41"/>
        <end position="59"/>
    </location>
</feature>
<dbReference type="Proteomes" id="UP000248856">
    <property type="component" value="Unassembled WGS sequence"/>
</dbReference>
<proteinExistence type="predicted"/>
<dbReference type="Pfam" id="PF11804">
    <property type="entry name" value="DUF3325"/>
    <property type="match status" value="1"/>
</dbReference>
<organism evidence="2 3">
    <name type="scientific">Paracidovorax anthurii</name>
    <dbReference type="NCBI Taxonomy" id="78229"/>
    <lineage>
        <taxon>Bacteria</taxon>
        <taxon>Pseudomonadati</taxon>
        <taxon>Pseudomonadota</taxon>
        <taxon>Betaproteobacteria</taxon>
        <taxon>Burkholderiales</taxon>
        <taxon>Comamonadaceae</taxon>
        <taxon>Paracidovorax</taxon>
    </lineage>
</organism>
<feature type="transmembrane region" description="Helical" evidence="1">
    <location>
        <begin position="93"/>
        <end position="112"/>
    </location>
</feature>
<dbReference type="EMBL" id="QLTA01000030">
    <property type="protein sequence ID" value="RAR78515.1"/>
    <property type="molecule type" value="Genomic_DNA"/>
</dbReference>
<evidence type="ECO:0000313" key="3">
    <source>
        <dbReference type="Proteomes" id="UP000248856"/>
    </source>
</evidence>
<feature type="transmembrane region" description="Helical" evidence="1">
    <location>
        <begin position="66"/>
        <end position="87"/>
    </location>
</feature>
<keyword evidence="1" id="KW-0472">Membrane</keyword>
<evidence type="ECO:0000313" key="2">
    <source>
        <dbReference type="EMBL" id="RAR78515.1"/>
    </source>
</evidence>
<gene>
    <name evidence="2" type="ORF">AX018_103016</name>
</gene>
<keyword evidence="1" id="KW-1133">Transmembrane helix</keyword>
<dbReference type="RefSeq" id="WP_111878478.1">
    <property type="nucleotide sequence ID" value="NZ_CBCSGC010000072.1"/>
</dbReference>
<name>A0A328Z0B6_9BURK</name>
<dbReference type="InterPro" id="IPR021762">
    <property type="entry name" value="DUF3325"/>
</dbReference>
<keyword evidence="1" id="KW-0812">Transmembrane</keyword>
<sequence>MLELLICFAGWSGIALGLDRHHEDAWGQEAAEPRLRALRRAGWGLLALSLMLALLWPRAASVPLAATWWAVALSAAALAATAAITWWPRRVPALAAGALIASLPWAAVTALLPG</sequence>
<keyword evidence="3" id="KW-1185">Reference proteome</keyword>
<evidence type="ECO:0000256" key="1">
    <source>
        <dbReference type="SAM" id="Phobius"/>
    </source>
</evidence>
<accession>A0A328Z0B6</accession>
<dbReference type="AlphaFoldDB" id="A0A328Z0B6"/>
<protein>
    <submittedName>
        <fullName evidence="2">Uncharacterized protein DUF3325</fullName>
    </submittedName>
</protein>
<reference evidence="2 3" key="1">
    <citation type="submission" date="2018-06" db="EMBL/GenBank/DDBJ databases">
        <title>Genomic Encyclopedia of Archaeal and Bacterial Type Strains, Phase II (KMG-II): from individual species to whole genera.</title>
        <authorList>
            <person name="Goeker M."/>
        </authorList>
    </citation>
    <scope>NUCLEOTIDE SEQUENCE [LARGE SCALE GENOMIC DNA]</scope>
    <source>
        <strain evidence="2 3">CFPB 3232</strain>
    </source>
</reference>
<comment type="caution">
    <text evidence="2">The sequence shown here is derived from an EMBL/GenBank/DDBJ whole genome shotgun (WGS) entry which is preliminary data.</text>
</comment>